<proteinExistence type="predicted"/>
<dbReference type="EMBL" id="JPGK01000006">
    <property type="protein sequence ID" value="KGA93618.1"/>
    <property type="molecule type" value="Genomic_DNA"/>
</dbReference>
<evidence type="ECO:0000313" key="1">
    <source>
        <dbReference type="EMBL" id="KGA93618.1"/>
    </source>
</evidence>
<name>A0A094W7Z9_9BACT</name>
<sequence>MNERGDFMVRQYVLPFKLESTNDTRHFRRVWSCSGSFFPP</sequence>
<comment type="caution">
    <text evidence="1">The sequence shown here is derived from an EMBL/GenBank/DDBJ whole genome shotgun (WGS) entry which is preliminary data.</text>
</comment>
<protein>
    <submittedName>
        <fullName evidence="1">Uncharacterized protein</fullName>
    </submittedName>
</protein>
<reference evidence="1 2" key="1">
    <citation type="submission" date="2014-06" db="EMBL/GenBank/DDBJ databases">
        <title>Draft genome sequence of iron oxidizing acidophile Leptospirillum ferriphilum DSM14647.</title>
        <authorList>
            <person name="Cardenas J.P."/>
            <person name="Lazcano M."/>
            <person name="Ossandon F.J."/>
            <person name="Corbett M."/>
            <person name="Holmes D.S."/>
            <person name="Watkin E."/>
        </authorList>
    </citation>
    <scope>NUCLEOTIDE SEQUENCE [LARGE SCALE GENOMIC DNA]</scope>
    <source>
        <strain evidence="1 2">DSM 14647</strain>
    </source>
</reference>
<accession>A0A094W7Z9</accession>
<gene>
    <name evidence="1" type="ORF">LptCag_0231</name>
</gene>
<evidence type="ECO:0000313" key="2">
    <source>
        <dbReference type="Proteomes" id="UP000029452"/>
    </source>
</evidence>
<dbReference type="AlphaFoldDB" id="A0A094W7Z9"/>
<dbReference type="Proteomes" id="UP000029452">
    <property type="component" value="Unassembled WGS sequence"/>
</dbReference>
<organism evidence="1 2">
    <name type="scientific">Leptospirillum ferriphilum</name>
    <dbReference type="NCBI Taxonomy" id="178606"/>
    <lineage>
        <taxon>Bacteria</taxon>
        <taxon>Pseudomonadati</taxon>
        <taxon>Nitrospirota</taxon>
        <taxon>Nitrospiria</taxon>
        <taxon>Nitrospirales</taxon>
        <taxon>Nitrospiraceae</taxon>
        <taxon>Leptospirillum</taxon>
    </lineage>
</organism>